<protein>
    <submittedName>
        <fullName evidence="1">Uncharacterized protein</fullName>
    </submittedName>
</protein>
<organism evidence="1 2">
    <name type="scientific">Gracilibacillus kekensis</name>
    <dbReference type="NCBI Taxonomy" id="1027249"/>
    <lineage>
        <taxon>Bacteria</taxon>
        <taxon>Bacillati</taxon>
        <taxon>Bacillota</taxon>
        <taxon>Bacilli</taxon>
        <taxon>Bacillales</taxon>
        <taxon>Bacillaceae</taxon>
        <taxon>Gracilibacillus</taxon>
    </lineage>
</organism>
<dbReference type="AlphaFoldDB" id="A0A1M7K606"/>
<sequence>MVMVNSAQKGTPYRFEGLRYEIGTIDSYFNVQQLY</sequence>
<accession>A0A1M7K606</accession>
<reference evidence="1 2" key="1">
    <citation type="submission" date="2016-11" db="EMBL/GenBank/DDBJ databases">
        <authorList>
            <person name="Jaros S."/>
            <person name="Januszkiewicz K."/>
            <person name="Wedrychowicz H."/>
        </authorList>
    </citation>
    <scope>NUCLEOTIDE SEQUENCE [LARGE SCALE GENOMIC DNA]</scope>
    <source>
        <strain evidence="1 2">CGMCC 1.10681</strain>
    </source>
</reference>
<keyword evidence="2" id="KW-1185">Reference proteome</keyword>
<gene>
    <name evidence="1" type="ORF">SAMN05216179_0589</name>
</gene>
<evidence type="ECO:0000313" key="2">
    <source>
        <dbReference type="Proteomes" id="UP000184184"/>
    </source>
</evidence>
<dbReference type="Proteomes" id="UP000184184">
    <property type="component" value="Unassembled WGS sequence"/>
</dbReference>
<evidence type="ECO:0000313" key="1">
    <source>
        <dbReference type="EMBL" id="SHM60688.1"/>
    </source>
</evidence>
<proteinExistence type="predicted"/>
<dbReference type="EMBL" id="FRCZ01000001">
    <property type="protein sequence ID" value="SHM60688.1"/>
    <property type="molecule type" value="Genomic_DNA"/>
</dbReference>
<name>A0A1M7K606_9BACI</name>